<dbReference type="RefSeq" id="WP_407328804.1">
    <property type="nucleotide sequence ID" value="NZ_CP136865.1"/>
</dbReference>
<dbReference type="InterPro" id="IPR002645">
    <property type="entry name" value="STAS_dom"/>
</dbReference>
<evidence type="ECO:0000256" key="1">
    <source>
        <dbReference type="ARBA" id="ARBA00022676"/>
    </source>
</evidence>
<name>A0ABZ0IIB1_9GAMM</name>
<keyword evidence="2" id="KW-0808">Transferase</keyword>
<protein>
    <submittedName>
        <fullName evidence="4">WecB/TagA/CpsF family glycosyltransferase</fullName>
    </submittedName>
</protein>
<keyword evidence="5" id="KW-1185">Reference proteome</keyword>
<gene>
    <name evidence="4" type="ORF">R0137_04220</name>
</gene>
<dbReference type="SUPFAM" id="SSF52091">
    <property type="entry name" value="SpoIIaa-like"/>
    <property type="match status" value="2"/>
</dbReference>
<reference evidence="4 5" key="1">
    <citation type="submission" date="2023-10" db="EMBL/GenBank/DDBJ databases">
        <title>Two novel species belonging to the OM43/NOR5 clade.</title>
        <authorList>
            <person name="Park M."/>
        </authorList>
    </citation>
    <scope>NUCLEOTIDE SEQUENCE [LARGE SCALE GENOMIC DNA]</scope>
    <source>
        <strain evidence="4 5">IMCC45268</strain>
    </source>
</reference>
<dbReference type="PANTHER" id="PTHR34136">
    <property type="match status" value="1"/>
</dbReference>
<feature type="domain" description="STAS" evidence="3">
    <location>
        <begin position="451"/>
        <end position="500"/>
    </location>
</feature>
<proteinExistence type="predicted"/>
<evidence type="ECO:0000313" key="4">
    <source>
        <dbReference type="EMBL" id="WOJ97786.1"/>
    </source>
</evidence>
<dbReference type="NCBIfam" id="TIGR00696">
    <property type="entry name" value="wecG_tagA_cpsF"/>
    <property type="match status" value="1"/>
</dbReference>
<evidence type="ECO:0000256" key="2">
    <source>
        <dbReference type="ARBA" id="ARBA00022679"/>
    </source>
</evidence>
<dbReference type="InterPro" id="IPR036513">
    <property type="entry name" value="STAS_dom_sf"/>
</dbReference>
<sequence length="531" mass="58106">MSSLTYNPGRDCFNSLGIPVDNLTLDSAVEKIIAMASAKDGRARLVSTLNADFLVNCLGTALSRPRHPELLEVLRSSDLVTADGFPIVWLSRLLGRPIRERVCGSDLVPAIAERAAQEGLSIFLLGGAAGVAAEAGKVLEACYPGLRIAGTAAPFVKTTGRDLASSAEDDRELLEEIHASKADILLVGLGNPKQELWFNRNRKQLKTPVSIGVGGTFEFVIGTVRRAPAAWQAMNLEWVYRILQDPGRLWKRYSKGLFKLSALAAPVILQRVRETFQFGEATLPGTNNLPWQRLWSSRDQSIALLPLPRRVGDEYLQRVVEDLAKEVDAGELRILDFSEVKHIELSAQQELFNLASLLHSQRDQIQLMGMSTQVRRQLTAARLMDLLENDNGGTIDSLAGRSDGAASFTCQSYALKDATLSMLSGRVNRESLSEIGFVECLLHGARDRHCIIDFRNVDLLESSGIAELMPLFTHSGEAGSAVYLSGAGHNIKQMLRMAEIESTAEIISDRQLLERISKESLEGTTGESRGG</sequence>
<dbReference type="PROSITE" id="PS50801">
    <property type="entry name" value="STAS"/>
    <property type="match status" value="1"/>
</dbReference>
<dbReference type="InterPro" id="IPR004629">
    <property type="entry name" value="WecG_TagA_CpsF"/>
</dbReference>
<evidence type="ECO:0000313" key="5">
    <source>
        <dbReference type="Proteomes" id="UP001626549"/>
    </source>
</evidence>
<dbReference type="PANTHER" id="PTHR34136:SF1">
    <property type="entry name" value="UDP-N-ACETYL-D-MANNOSAMINURONIC ACID TRANSFERASE"/>
    <property type="match status" value="1"/>
</dbReference>
<evidence type="ECO:0000259" key="3">
    <source>
        <dbReference type="PROSITE" id="PS50801"/>
    </source>
</evidence>
<accession>A0ABZ0IIB1</accession>
<organism evidence="4 5">
    <name type="scientific">Congregibacter brevis</name>
    <dbReference type="NCBI Taxonomy" id="3081201"/>
    <lineage>
        <taxon>Bacteria</taxon>
        <taxon>Pseudomonadati</taxon>
        <taxon>Pseudomonadota</taxon>
        <taxon>Gammaproteobacteria</taxon>
        <taxon>Cellvibrionales</taxon>
        <taxon>Halieaceae</taxon>
        <taxon>Congregibacter</taxon>
    </lineage>
</organism>
<dbReference type="Pfam" id="PF03808">
    <property type="entry name" value="Glyco_tran_WecG"/>
    <property type="match status" value="1"/>
</dbReference>
<dbReference type="CDD" id="cd06533">
    <property type="entry name" value="Glyco_transf_WecG_TagA"/>
    <property type="match status" value="1"/>
</dbReference>
<dbReference type="EMBL" id="CP136865">
    <property type="protein sequence ID" value="WOJ97786.1"/>
    <property type="molecule type" value="Genomic_DNA"/>
</dbReference>
<dbReference type="Gene3D" id="3.30.750.24">
    <property type="entry name" value="STAS domain"/>
    <property type="match status" value="2"/>
</dbReference>
<dbReference type="Proteomes" id="UP001626549">
    <property type="component" value="Chromosome"/>
</dbReference>
<keyword evidence="1" id="KW-0328">Glycosyltransferase</keyword>